<evidence type="ECO:0000256" key="1">
    <source>
        <dbReference type="SAM" id="MobiDB-lite"/>
    </source>
</evidence>
<gene>
    <name evidence="2" type="ORF">Lalb_Chr18g0048681</name>
</gene>
<protein>
    <submittedName>
        <fullName evidence="2">Uncharacterized protein</fullName>
    </submittedName>
</protein>
<dbReference type="OrthoDB" id="680851at2759"/>
<evidence type="ECO:0000313" key="3">
    <source>
        <dbReference type="Proteomes" id="UP000447434"/>
    </source>
</evidence>
<feature type="compositionally biased region" description="Basic residues" evidence="1">
    <location>
        <begin position="18"/>
        <end position="28"/>
    </location>
</feature>
<dbReference type="PANTHER" id="PTHR34562">
    <property type="entry name" value="WPP DOMAIN-INTERACTING PROTEIN 2"/>
    <property type="match status" value="1"/>
</dbReference>
<evidence type="ECO:0000313" key="2">
    <source>
        <dbReference type="EMBL" id="KAE9593974.1"/>
    </source>
</evidence>
<feature type="region of interest" description="Disordered" evidence="1">
    <location>
        <begin position="98"/>
        <end position="148"/>
    </location>
</feature>
<accession>A0A6A4P1E5</accession>
<feature type="compositionally biased region" description="Polar residues" evidence="1">
    <location>
        <begin position="127"/>
        <end position="141"/>
    </location>
</feature>
<dbReference type="PANTHER" id="PTHR34562:SF8">
    <property type="entry name" value="WPP DOMAIN-INTERACTING PROTEIN 1"/>
    <property type="match status" value="1"/>
</dbReference>
<feature type="region of interest" description="Disordered" evidence="1">
    <location>
        <begin position="1"/>
        <end position="58"/>
    </location>
</feature>
<proteinExistence type="predicted"/>
<keyword evidence="3" id="KW-1185">Reference proteome</keyword>
<reference evidence="3" key="1">
    <citation type="journal article" date="2020" name="Nat. Commun.">
        <title>Genome sequence of the cluster root forming white lupin.</title>
        <authorList>
            <person name="Hufnagel B."/>
            <person name="Marques A."/>
            <person name="Soriano A."/>
            <person name="Marques L."/>
            <person name="Divol F."/>
            <person name="Doumas P."/>
            <person name="Sallet E."/>
            <person name="Mancinotti D."/>
            <person name="Carrere S."/>
            <person name="Marande W."/>
            <person name="Arribat S."/>
            <person name="Keller J."/>
            <person name="Huneau C."/>
            <person name="Blein T."/>
            <person name="Aime D."/>
            <person name="Laguerre M."/>
            <person name="Taylor J."/>
            <person name="Schubert V."/>
            <person name="Nelson M."/>
            <person name="Geu-Flores F."/>
            <person name="Crespi M."/>
            <person name="Gallardo-Guerrero K."/>
            <person name="Delaux P.-M."/>
            <person name="Salse J."/>
            <person name="Berges H."/>
            <person name="Guyot R."/>
            <person name="Gouzy J."/>
            <person name="Peret B."/>
        </authorList>
    </citation>
    <scope>NUCLEOTIDE SEQUENCE [LARGE SCALE GENOMIC DNA]</scope>
    <source>
        <strain evidence="3">cv. Amiga</strain>
    </source>
</reference>
<sequence length="160" mass="17538">MGSEEDESSRGTPTKGLGLKKWKRIRRNVVKDPNSSDDSGKMLKRGLPGNANSSENQLDVKEKCESLIGNVEFSNGYVIRDSSSDSRYAVGSCFVVETDSENNEEERSGKSSMAASRPMLRSEISHSKNASSKNLGNSGNGFNRVRDGLKAVRNMEEVEE</sequence>
<organism evidence="2 3">
    <name type="scientific">Lupinus albus</name>
    <name type="common">White lupine</name>
    <name type="synonym">Lupinus termis</name>
    <dbReference type="NCBI Taxonomy" id="3870"/>
    <lineage>
        <taxon>Eukaryota</taxon>
        <taxon>Viridiplantae</taxon>
        <taxon>Streptophyta</taxon>
        <taxon>Embryophyta</taxon>
        <taxon>Tracheophyta</taxon>
        <taxon>Spermatophyta</taxon>
        <taxon>Magnoliopsida</taxon>
        <taxon>eudicotyledons</taxon>
        <taxon>Gunneridae</taxon>
        <taxon>Pentapetalae</taxon>
        <taxon>rosids</taxon>
        <taxon>fabids</taxon>
        <taxon>Fabales</taxon>
        <taxon>Fabaceae</taxon>
        <taxon>Papilionoideae</taxon>
        <taxon>50 kb inversion clade</taxon>
        <taxon>genistoids sensu lato</taxon>
        <taxon>core genistoids</taxon>
        <taxon>Genisteae</taxon>
        <taxon>Lupinus</taxon>
    </lineage>
</organism>
<name>A0A6A4P1E5_LUPAL</name>
<dbReference type="AlphaFoldDB" id="A0A6A4P1E5"/>
<dbReference type="EMBL" id="WOCE01000018">
    <property type="protein sequence ID" value="KAE9593974.1"/>
    <property type="molecule type" value="Genomic_DNA"/>
</dbReference>
<comment type="caution">
    <text evidence="2">The sequence shown here is derived from an EMBL/GenBank/DDBJ whole genome shotgun (WGS) entry which is preliminary data.</text>
</comment>
<dbReference type="InterPro" id="IPR044696">
    <property type="entry name" value="WIP1/2/3"/>
</dbReference>
<dbReference type="Proteomes" id="UP000447434">
    <property type="component" value="Chromosome 18"/>
</dbReference>